<reference evidence="1" key="1">
    <citation type="submission" date="2022-11" db="EMBL/GenBank/DDBJ databases">
        <title>beta-Carotene-producing bacterium, Jeongeuplla avenae sp. nov., alleviates the salt stress of Arabidopsis seedlings.</title>
        <authorList>
            <person name="Jiang L."/>
            <person name="Lee J."/>
        </authorList>
    </citation>
    <scope>NUCLEOTIDE SEQUENCE</scope>
    <source>
        <strain evidence="1">DY_R2A_6</strain>
    </source>
</reference>
<protein>
    <submittedName>
        <fullName evidence="1">LysR family transcriptional regulator</fullName>
    </submittedName>
</protein>
<sequence length="303" mass="32756">MLNLSRLRMLYELSILGSISAVAASLNITRPAVSQQLALLERETGQTLFERSTKGVRLTAAGERMVRRVSELLVTVNAIEADLASDTQEIAGELRIAAFGTAASSLVPPALARLAEGNPKLRIHFTEMEPVAALRAAAAKQMDVVVAHDLLHTSAPVIGLEQQPLVADQFKAILSADHRLAIGSRKSIHLKELAEEDWALNQSAVTFSQYVISACVAEGFTPKASCNCLNIAATLEFVRTGRYVTILPALGATGIENDPDFRIIPLRPLLLRRVFCAYPRGSGDHPLVARTVEALQMAGRIFV</sequence>
<proteinExistence type="predicted"/>
<gene>
    <name evidence="1" type="ORF">OXU80_04000</name>
</gene>
<dbReference type="Proteomes" id="UP001163223">
    <property type="component" value="Chromosome"/>
</dbReference>
<dbReference type="EMBL" id="CP113520">
    <property type="protein sequence ID" value="WAJ29409.1"/>
    <property type="molecule type" value="Genomic_DNA"/>
</dbReference>
<keyword evidence="2" id="KW-1185">Reference proteome</keyword>
<organism evidence="1 2">
    <name type="scientific">Antarcticirhabdus aurantiaca</name>
    <dbReference type="NCBI Taxonomy" id="2606717"/>
    <lineage>
        <taxon>Bacteria</taxon>
        <taxon>Pseudomonadati</taxon>
        <taxon>Pseudomonadota</taxon>
        <taxon>Alphaproteobacteria</taxon>
        <taxon>Hyphomicrobiales</taxon>
        <taxon>Aurantimonadaceae</taxon>
        <taxon>Antarcticirhabdus</taxon>
    </lineage>
</organism>
<accession>A0ACD4NRF8</accession>
<evidence type="ECO:0000313" key="1">
    <source>
        <dbReference type="EMBL" id="WAJ29409.1"/>
    </source>
</evidence>
<evidence type="ECO:0000313" key="2">
    <source>
        <dbReference type="Proteomes" id="UP001163223"/>
    </source>
</evidence>
<name>A0ACD4NRF8_9HYPH</name>